<comment type="caution">
    <text evidence="4">The sequence shown here is derived from an EMBL/GenBank/DDBJ whole genome shotgun (WGS) entry which is preliminary data.</text>
</comment>
<reference evidence="5" key="1">
    <citation type="journal article" date="2019" name="Int. J. Syst. Evol. Microbiol.">
        <title>The Global Catalogue of Microorganisms (GCM) 10K type strain sequencing project: providing services to taxonomists for standard genome sequencing and annotation.</title>
        <authorList>
            <consortium name="The Broad Institute Genomics Platform"/>
            <consortium name="The Broad Institute Genome Sequencing Center for Infectious Disease"/>
            <person name="Wu L."/>
            <person name="Ma J."/>
        </authorList>
    </citation>
    <scope>NUCLEOTIDE SEQUENCE [LARGE SCALE GENOMIC DNA]</scope>
    <source>
        <strain evidence="5">CCUG 54520</strain>
    </source>
</reference>
<keyword evidence="3" id="KW-0520">NAD</keyword>
<dbReference type="InterPro" id="IPR036188">
    <property type="entry name" value="FAD/NAD-bd_sf"/>
</dbReference>
<dbReference type="Proteomes" id="UP001595914">
    <property type="component" value="Unassembled WGS sequence"/>
</dbReference>
<dbReference type="Pfam" id="PF05834">
    <property type="entry name" value="Lycopene_cycl"/>
    <property type="match status" value="1"/>
</dbReference>
<organism evidence="4 5">
    <name type="scientific">Rhodococcus kronopolitis</name>
    <dbReference type="NCBI Taxonomy" id="1460226"/>
    <lineage>
        <taxon>Bacteria</taxon>
        <taxon>Bacillati</taxon>
        <taxon>Actinomycetota</taxon>
        <taxon>Actinomycetes</taxon>
        <taxon>Mycobacteriales</taxon>
        <taxon>Nocardiaceae</taxon>
        <taxon>Rhodococcus</taxon>
    </lineage>
</organism>
<protein>
    <submittedName>
        <fullName evidence="4">Lycopene cyclase family protein</fullName>
    </submittedName>
</protein>
<accession>A0ABV9FRU7</accession>
<keyword evidence="5" id="KW-1185">Reference proteome</keyword>
<dbReference type="PANTHER" id="PTHR39757">
    <property type="match status" value="1"/>
</dbReference>
<dbReference type="PANTHER" id="PTHR39757:SF5">
    <property type="entry name" value="OS02G0190600 PROTEIN"/>
    <property type="match status" value="1"/>
</dbReference>
<dbReference type="NCBIfam" id="TIGR01790">
    <property type="entry name" value="carotene-cycl"/>
    <property type="match status" value="1"/>
</dbReference>
<sequence length="374" mass="39684">MVGLGPAGRALAHRAAATGLDVVAVDPHPDRPWTPTYAAWLDELPGWLGGGVVAARVERPRVFTTRELTLDRPYGVLDNDALRRGLDLGGVRVLSGTAESLTEHAVMLRGGGEVRAGRVIDARGVRPDPTLAEQTAYGVIVDAAVAAPALGEGDAWFMDWRRDNGAETGAAPSFLYAVPVGPGRVLLEETCLVGRPGLSLAVLRGRLEARLRARGVEIPADAERERVRFPVQAPHPGTAPTRFGSRGGLVHPGTGYSVAASLRAADVLVDAVVTGRDPGRALSPLPVRAVRMLRGVGLRALLRLDPDAVPEFFDAFFALPGHLQRAYLSDRDRPAEVSSAMWAVFRNAPNPIRRTLAGAALPDRNRNPPVGGSS</sequence>
<dbReference type="InterPro" id="IPR010108">
    <property type="entry name" value="Lycopene_cyclase_b/e"/>
</dbReference>
<dbReference type="RefSeq" id="WP_378417587.1">
    <property type="nucleotide sequence ID" value="NZ_JBHSFO010000005.1"/>
</dbReference>
<dbReference type="SUPFAM" id="SSF51905">
    <property type="entry name" value="FAD/NAD(P)-binding domain"/>
    <property type="match status" value="1"/>
</dbReference>
<evidence type="ECO:0000313" key="4">
    <source>
        <dbReference type="EMBL" id="MFC4604638.1"/>
    </source>
</evidence>
<evidence type="ECO:0000256" key="1">
    <source>
        <dbReference type="ARBA" id="ARBA00006599"/>
    </source>
</evidence>
<dbReference type="EMBL" id="JBHSFO010000005">
    <property type="protein sequence ID" value="MFC4604638.1"/>
    <property type="molecule type" value="Genomic_DNA"/>
</dbReference>
<gene>
    <name evidence="4" type="ORF">ACFO6S_13155</name>
</gene>
<keyword evidence="2" id="KW-0125">Carotenoid biosynthesis</keyword>
<proteinExistence type="inferred from homology"/>
<evidence type="ECO:0000313" key="5">
    <source>
        <dbReference type="Proteomes" id="UP001595914"/>
    </source>
</evidence>
<evidence type="ECO:0000256" key="3">
    <source>
        <dbReference type="ARBA" id="ARBA00023027"/>
    </source>
</evidence>
<comment type="similarity">
    <text evidence="1">Belongs to the lycopene cyclase family.</text>
</comment>
<evidence type="ECO:0000256" key="2">
    <source>
        <dbReference type="ARBA" id="ARBA00022746"/>
    </source>
</evidence>
<name>A0ABV9FRU7_9NOCA</name>